<accession>A0A4Q6Y0Y1</accession>
<dbReference type="Proteomes" id="UP000292085">
    <property type="component" value="Unassembled WGS sequence"/>
</dbReference>
<reference evidence="1 2" key="1">
    <citation type="submission" date="2019-02" db="EMBL/GenBank/DDBJ databases">
        <authorList>
            <person name="Li Y."/>
        </authorList>
    </citation>
    <scope>NUCLEOTIDE SEQUENCE [LARGE SCALE GENOMIC DNA]</scope>
    <source>
        <strain evidence="1 2">3-7</strain>
    </source>
</reference>
<gene>
    <name evidence="1" type="ORF">EWE75_14470</name>
</gene>
<keyword evidence="2" id="KW-1185">Reference proteome</keyword>
<evidence type="ECO:0000313" key="1">
    <source>
        <dbReference type="EMBL" id="RZF63832.1"/>
    </source>
</evidence>
<protein>
    <submittedName>
        <fullName evidence="1">Uncharacterized protein</fullName>
    </submittedName>
</protein>
<name>A0A4Q6Y0Y1_9SPHN</name>
<dbReference type="AlphaFoldDB" id="A0A4Q6Y0Y1"/>
<proteinExistence type="predicted"/>
<evidence type="ECO:0000313" key="2">
    <source>
        <dbReference type="Proteomes" id="UP000292085"/>
    </source>
</evidence>
<organism evidence="1 2">
    <name type="scientific">Sphingomonas populi</name>
    <dbReference type="NCBI Taxonomy" id="2484750"/>
    <lineage>
        <taxon>Bacteria</taxon>
        <taxon>Pseudomonadati</taxon>
        <taxon>Pseudomonadota</taxon>
        <taxon>Alphaproteobacteria</taxon>
        <taxon>Sphingomonadales</taxon>
        <taxon>Sphingomonadaceae</taxon>
        <taxon>Sphingomonas</taxon>
    </lineage>
</organism>
<dbReference type="RefSeq" id="WP_130158703.1">
    <property type="nucleotide sequence ID" value="NZ_SGIS01000021.1"/>
</dbReference>
<sequence length="434" mass="48437">MALGLFAESPRSAFEKLIGEYKDKAIVQAIGAGRWDQLTPFEMGIALESAASHSVPDSIFTRRDEPVEKELSIYRGFWMLNPQTYGILKYNARNEMSMLDLMGRYWQPFSKIKDNDDTSIALLGLTDFSSASLRAAEVNVEIWNTTLNPWSDFVEAARRTWGESMPLFAIACIAAGIKSKHIRAAEYGDLLNHDFPLVERARYARLRNSSPWWMDQVSRAKSASERKWVLLVSICWAPASALFVIQSILVEFIDNLSASEFREMERSVGWVLSLSPGGKPKLNGYGHLDILASQSPRFSVTISNRLSHAQQRRIIESISDDSSVIDFGVISIVSDFLIITSYRDINAWGRAIKYIEDKGGADTISSHYDADISSMLYYGGRSGMSQEIANRIMAASDKFPFSVVEAASASLYRAPAISKSSIATVAEEESWFAH</sequence>
<dbReference type="EMBL" id="SGIS01000021">
    <property type="protein sequence ID" value="RZF63832.1"/>
    <property type="molecule type" value="Genomic_DNA"/>
</dbReference>
<comment type="caution">
    <text evidence="1">The sequence shown here is derived from an EMBL/GenBank/DDBJ whole genome shotgun (WGS) entry which is preliminary data.</text>
</comment>